<organism evidence="1 2">
    <name type="scientific">[Clostridium] symbiosum ATCC 14940</name>
    <dbReference type="NCBI Taxonomy" id="411472"/>
    <lineage>
        <taxon>Bacteria</taxon>
        <taxon>Bacillati</taxon>
        <taxon>Bacillota</taxon>
        <taxon>Clostridia</taxon>
        <taxon>Lachnospirales</taxon>
        <taxon>Lachnospiraceae</taxon>
        <taxon>Otoolea</taxon>
    </lineage>
</organism>
<proteinExistence type="predicted"/>
<reference evidence="1 2" key="1">
    <citation type="submission" date="2013-07" db="EMBL/GenBank/DDBJ databases">
        <authorList>
            <person name="Weinstock G."/>
            <person name="Sodergren E."/>
            <person name="Wylie T."/>
            <person name="Fulton L."/>
            <person name="Fulton R."/>
            <person name="Fronick C."/>
            <person name="O'Laughlin M."/>
            <person name="Godfrey J."/>
            <person name="Miner T."/>
            <person name="Herter B."/>
            <person name="Appelbaum E."/>
            <person name="Cordes M."/>
            <person name="Lek S."/>
            <person name="Wollam A."/>
            <person name="Pepin K.H."/>
            <person name="Palsikar V.B."/>
            <person name="Mitreva M."/>
            <person name="Wilson R.K."/>
        </authorList>
    </citation>
    <scope>NUCLEOTIDE SEQUENCE [LARGE SCALE GENOMIC DNA]</scope>
    <source>
        <strain evidence="1 2">ATCC 14940</strain>
    </source>
</reference>
<dbReference type="RefSeq" id="WP_021643347.1">
    <property type="nucleotide sequence ID" value="NZ_KE993010.1"/>
</dbReference>
<dbReference type="Proteomes" id="UP000016491">
    <property type="component" value="Unassembled WGS sequence"/>
</dbReference>
<protein>
    <submittedName>
        <fullName evidence="1">Uncharacterized protein</fullName>
    </submittedName>
</protein>
<evidence type="ECO:0000313" key="1">
    <source>
        <dbReference type="EMBL" id="ERI76219.1"/>
    </source>
</evidence>
<comment type="caution">
    <text evidence="1">The sequence shown here is derived from an EMBL/GenBank/DDBJ whole genome shotgun (WGS) entry which is preliminary data.</text>
</comment>
<evidence type="ECO:0000313" key="2">
    <source>
        <dbReference type="Proteomes" id="UP000016491"/>
    </source>
</evidence>
<dbReference type="EMBL" id="AWSU01000213">
    <property type="protein sequence ID" value="ERI76219.1"/>
    <property type="molecule type" value="Genomic_DNA"/>
</dbReference>
<gene>
    <name evidence="1" type="ORF">CLOSYM_02754</name>
</gene>
<sequence>MKDYPDMKDYTDYKKHADDIFKSPDQIIHDIKNGEYYYTKGEDLLRIKENGDFVSLYPGAGSGRVLDAINNGGTIWP</sequence>
<dbReference type="AlphaFoldDB" id="A0ABC9TWM8"/>
<name>A0ABC9TWM8_CLOSY</name>
<accession>A0ABC9TWM8</accession>